<evidence type="ECO:0000313" key="2">
    <source>
        <dbReference type="EMBL" id="WTW71179.1"/>
    </source>
</evidence>
<reference evidence="2" key="1">
    <citation type="submission" date="2022-10" db="EMBL/GenBank/DDBJ databases">
        <title>The complete genomes of actinobacterial strains from the NBC collection.</title>
        <authorList>
            <person name="Joergensen T.S."/>
            <person name="Alvarez Arevalo M."/>
            <person name="Sterndorff E.B."/>
            <person name="Faurdal D."/>
            <person name="Vuksanovic O."/>
            <person name="Mourched A.-S."/>
            <person name="Charusanti P."/>
            <person name="Shaw S."/>
            <person name="Blin K."/>
            <person name="Weber T."/>
        </authorList>
    </citation>
    <scope>NUCLEOTIDE SEQUENCE</scope>
    <source>
        <strain evidence="2">NBC_00008</strain>
    </source>
</reference>
<keyword evidence="1" id="KW-0732">Signal</keyword>
<dbReference type="AlphaFoldDB" id="A0AAU2VV10"/>
<feature type="chain" id="PRO_5043637142" evidence="1">
    <location>
        <begin position="38"/>
        <end position="183"/>
    </location>
</feature>
<name>A0AAU2VV10_9ACTN</name>
<proteinExistence type="predicted"/>
<gene>
    <name evidence="2" type="ORF">OG398_24375</name>
</gene>
<dbReference type="EMBL" id="CP108313">
    <property type="protein sequence ID" value="WTW71179.1"/>
    <property type="molecule type" value="Genomic_DNA"/>
</dbReference>
<accession>A0AAU2VV10</accession>
<organism evidence="2">
    <name type="scientific">Streptomyces sp. NBC_00008</name>
    <dbReference type="NCBI Taxonomy" id="2903610"/>
    <lineage>
        <taxon>Bacteria</taxon>
        <taxon>Bacillati</taxon>
        <taxon>Actinomycetota</taxon>
        <taxon>Actinomycetes</taxon>
        <taxon>Kitasatosporales</taxon>
        <taxon>Streptomycetaceae</taxon>
        <taxon>Streptomyces</taxon>
    </lineage>
</organism>
<protein>
    <submittedName>
        <fullName evidence="2">Uncharacterized protein</fullName>
    </submittedName>
</protein>
<evidence type="ECO:0000256" key="1">
    <source>
        <dbReference type="SAM" id="SignalP"/>
    </source>
</evidence>
<feature type="signal peptide" evidence="1">
    <location>
        <begin position="1"/>
        <end position="37"/>
    </location>
</feature>
<dbReference type="InterPro" id="IPR006311">
    <property type="entry name" value="TAT_signal"/>
</dbReference>
<sequence length="183" mass="18084">MSISSRPIRGRRRLPLVAGAGCAVGAMLALSSPTASAVVPLTATASYDCGSWGSGLATLTAADSGTNKTIKVTSTAITMPAGTSADPNSITTTLTLTKTSGGVTSQVQFSAKTNPGLSGGNPITLGPLKLTSGTLAVGDSTNSSVLPTPPTTSNWSLQIVASSPTSATVPCVATSSQSAPFVW</sequence>
<dbReference type="PROSITE" id="PS51318">
    <property type="entry name" value="TAT"/>
    <property type="match status" value="1"/>
</dbReference>